<evidence type="ECO:0000259" key="2">
    <source>
        <dbReference type="Pfam" id="PF05223"/>
    </source>
</evidence>
<feature type="domain" description="Penicillin-binding protein transpeptidase" evidence="1">
    <location>
        <begin position="331"/>
        <end position="588"/>
    </location>
</feature>
<evidence type="ECO:0000259" key="1">
    <source>
        <dbReference type="Pfam" id="PF00905"/>
    </source>
</evidence>
<organism evidence="3 4">
    <name type="scientific">Amycolatopsis carbonis</name>
    <dbReference type="NCBI Taxonomy" id="715471"/>
    <lineage>
        <taxon>Bacteria</taxon>
        <taxon>Bacillati</taxon>
        <taxon>Actinomycetota</taxon>
        <taxon>Actinomycetes</taxon>
        <taxon>Pseudonocardiales</taxon>
        <taxon>Pseudonocardiaceae</taxon>
        <taxon>Amycolatopsis</taxon>
    </lineage>
</organism>
<dbReference type="RefSeq" id="WP_285969431.1">
    <property type="nucleotide sequence ID" value="NZ_CP127294.1"/>
</dbReference>
<dbReference type="SUPFAM" id="SSF56601">
    <property type="entry name" value="beta-lactamase/transpeptidase-like"/>
    <property type="match status" value="1"/>
</dbReference>
<dbReference type="Gene3D" id="3.40.710.10">
    <property type="entry name" value="DD-peptidase/beta-lactamase superfamily"/>
    <property type="match status" value="1"/>
</dbReference>
<accession>A0A9Y2IGS6</accession>
<dbReference type="GO" id="GO:0071555">
    <property type="term" value="P:cell wall organization"/>
    <property type="evidence" value="ECO:0007669"/>
    <property type="project" value="TreeGrafter"/>
</dbReference>
<dbReference type="Pfam" id="PF05223">
    <property type="entry name" value="MecA_N"/>
    <property type="match status" value="1"/>
</dbReference>
<evidence type="ECO:0000313" key="3">
    <source>
        <dbReference type="EMBL" id="WIX78726.1"/>
    </source>
</evidence>
<dbReference type="InterPro" id="IPR001460">
    <property type="entry name" value="PCN-bd_Tpept"/>
</dbReference>
<protein>
    <submittedName>
        <fullName evidence="3">Penicillin-binding transpeptidase domain-containing protein</fullName>
    </submittedName>
</protein>
<gene>
    <name evidence="3" type="ORF">QRX50_46585</name>
</gene>
<dbReference type="Proteomes" id="UP001236014">
    <property type="component" value="Chromosome"/>
</dbReference>
<dbReference type="AlphaFoldDB" id="A0A9Y2IGS6"/>
<dbReference type="PANTHER" id="PTHR30627:SF24">
    <property type="entry name" value="PENICILLIN-BINDING PROTEIN 4B"/>
    <property type="match status" value="1"/>
</dbReference>
<dbReference type="Pfam" id="PF00905">
    <property type="entry name" value="Transpeptidase"/>
    <property type="match status" value="1"/>
</dbReference>
<keyword evidence="4" id="KW-1185">Reference proteome</keyword>
<feature type="domain" description="NTF2-like N-terminal transpeptidase" evidence="2">
    <location>
        <begin position="37"/>
        <end position="143"/>
    </location>
</feature>
<evidence type="ECO:0000313" key="4">
    <source>
        <dbReference type="Proteomes" id="UP001236014"/>
    </source>
</evidence>
<dbReference type="SUPFAM" id="SSF56519">
    <property type="entry name" value="Penicillin binding protein dimerisation domain"/>
    <property type="match status" value="1"/>
</dbReference>
<sequence>MAPGRHPHRRHRAAALTAAVATALPLAGCGLFSSDGPQDSLAAFLTALSSGDVAAAAARTDSPDAAKTLLTQARAALEPESIEASEETVKQSGDNATGGYRLTWHLPKGRTWSYTSDAQLRSAEDGWQVHWQPTVVHPQLAPSQSIAIVADPAEPAPVLDRDGFPLLRPQTVIGVVVDPAKTGNTTAVATKLGSALHRFEPTVTGRSVLDGIKATKPGAAYAVLSLRDTDYEQVKPSIYDLPGVRFTSQQRLLPDDRDIGRQILPALRSMVEQQAAGGAGWRIVSLDVTGSEAGELYAVPPKDPPAVTSTLSTHIQTAAEQALAPVKTAAAIVALQPSTGQLLAVAQNEPADEQGPLALTGRFPPGSTFKIVTATAALTAGRVKVDSPVACPGTVTFAGRVVPNEGRFDLGTVPLAKAFAQSCNTTFAELSADLSPTALTDAARSLGIGADFVIPGLTTVTGSAPQADSVVQRAENGFGQGIVVTSPFGMALAAAAVQSGKVPVPTLVRGRPAKVSGLGPAPRPEVLDAVRSMMRDVVTTGTATALRDLPDVCGKTGTAQFGDGTHSHGWFVGYQGDLAFAVLLTDAGSSKPAVDAAHRFLAGVAAK</sequence>
<dbReference type="InterPro" id="IPR012338">
    <property type="entry name" value="Beta-lactam/transpept-like"/>
</dbReference>
<dbReference type="InterPro" id="IPR007887">
    <property type="entry name" value="MecA_N"/>
</dbReference>
<dbReference type="InterPro" id="IPR050515">
    <property type="entry name" value="Beta-lactam/transpept"/>
</dbReference>
<proteinExistence type="predicted"/>
<dbReference type="KEGG" id="acab:QRX50_46585"/>
<dbReference type="InterPro" id="IPR036138">
    <property type="entry name" value="PBP_dimer_sf"/>
</dbReference>
<dbReference type="GO" id="GO:0071972">
    <property type="term" value="F:peptidoglycan L,D-transpeptidase activity"/>
    <property type="evidence" value="ECO:0007669"/>
    <property type="project" value="TreeGrafter"/>
</dbReference>
<dbReference type="EMBL" id="CP127294">
    <property type="protein sequence ID" value="WIX78726.1"/>
    <property type="molecule type" value="Genomic_DNA"/>
</dbReference>
<dbReference type="GO" id="GO:0005886">
    <property type="term" value="C:plasma membrane"/>
    <property type="evidence" value="ECO:0007669"/>
    <property type="project" value="TreeGrafter"/>
</dbReference>
<name>A0A9Y2IGS6_9PSEU</name>
<reference evidence="3 4" key="1">
    <citation type="submission" date="2023-06" db="EMBL/GenBank/DDBJ databases">
        <authorList>
            <person name="Oyuntsetseg B."/>
            <person name="Kim S.B."/>
        </authorList>
    </citation>
    <scope>NUCLEOTIDE SEQUENCE [LARGE SCALE GENOMIC DNA]</scope>
    <source>
        <strain evidence="3 4">2-15</strain>
    </source>
</reference>
<dbReference type="GO" id="GO:0046677">
    <property type="term" value="P:response to antibiotic"/>
    <property type="evidence" value="ECO:0007669"/>
    <property type="project" value="InterPro"/>
</dbReference>
<dbReference type="PANTHER" id="PTHR30627">
    <property type="entry name" value="PEPTIDOGLYCAN D,D-TRANSPEPTIDASE"/>
    <property type="match status" value="1"/>
</dbReference>
<dbReference type="GO" id="GO:0008658">
    <property type="term" value="F:penicillin binding"/>
    <property type="evidence" value="ECO:0007669"/>
    <property type="project" value="InterPro"/>
</dbReference>